<accession>A0A7D5P8N6</accession>
<feature type="region of interest" description="Disordered" evidence="1">
    <location>
        <begin position="72"/>
        <end position="97"/>
    </location>
</feature>
<dbReference type="AlphaFoldDB" id="A0A7D5P8N6"/>
<dbReference type="Proteomes" id="UP000509346">
    <property type="component" value="Chromosome"/>
</dbReference>
<dbReference type="SUPFAM" id="SSF46689">
    <property type="entry name" value="Homeodomain-like"/>
    <property type="match status" value="1"/>
</dbReference>
<name>A0A7D5P8N6_9EURY</name>
<dbReference type="Gene3D" id="1.10.10.10">
    <property type="entry name" value="Winged helix-like DNA-binding domain superfamily/Winged helix DNA-binding domain"/>
    <property type="match status" value="1"/>
</dbReference>
<evidence type="ECO:0000313" key="3">
    <source>
        <dbReference type="Proteomes" id="UP000509346"/>
    </source>
</evidence>
<evidence type="ECO:0000256" key="1">
    <source>
        <dbReference type="SAM" id="MobiDB-lite"/>
    </source>
</evidence>
<gene>
    <name evidence="2" type="ORF">HZS54_02370</name>
</gene>
<dbReference type="GeneID" id="56081397"/>
<dbReference type="EMBL" id="CP058909">
    <property type="protein sequence ID" value="QLH80545.1"/>
    <property type="molecule type" value="Genomic_DNA"/>
</dbReference>
<dbReference type="InterPro" id="IPR009057">
    <property type="entry name" value="Homeodomain-like_sf"/>
</dbReference>
<dbReference type="KEGG" id="hpel:HZS54_02370"/>
<feature type="region of interest" description="Disordered" evidence="1">
    <location>
        <begin position="1"/>
        <end position="23"/>
    </location>
</feature>
<sequence length="97" mass="11047">MATEQVSGIVPGEDSEIHDEPHVEGSRLTVRFLREQVEARGLSPASVADRYDLPLADVYAALTYYHRNPDEMDTVEKRHEERIAEAEDRTTLRPPDE</sequence>
<dbReference type="RefSeq" id="WP_179920372.1">
    <property type="nucleotide sequence ID" value="NZ_CP058909.1"/>
</dbReference>
<reference evidence="2 3" key="1">
    <citation type="submission" date="2020-07" db="EMBL/GenBank/DDBJ databases">
        <title>Halosimplex litoreum sp. nov. and Halosimplex rubrum sp. nov., isolated from different salt environments.</title>
        <authorList>
            <person name="Cui H."/>
        </authorList>
    </citation>
    <scope>NUCLEOTIDE SEQUENCE [LARGE SCALE GENOMIC DNA]</scope>
    <source>
        <strain evidence="2 3">R2</strain>
    </source>
</reference>
<dbReference type="InterPro" id="IPR007367">
    <property type="entry name" value="DUF433"/>
</dbReference>
<keyword evidence="3" id="KW-1185">Reference proteome</keyword>
<protein>
    <submittedName>
        <fullName evidence="2">DUF433 domain-containing protein</fullName>
    </submittedName>
</protein>
<proteinExistence type="predicted"/>
<dbReference type="OrthoDB" id="190701at2157"/>
<dbReference type="Pfam" id="PF04255">
    <property type="entry name" value="DUF433"/>
    <property type="match status" value="1"/>
</dbReference>
<evidence type="ECO:0000313" key="2">
    <source>
        <dbReference type="EMBL" id="QLH80545.1"/>
    </source>
</evidence>
<organism evidence="2 3">
    <name type="scientific">Halosimplex pelagicum</name>
    <dbReference type="NCBI Taxonomy" id="869886"/>
    <lineage>
        <taxon>Archaea</taxon>
        <taxon>Methanobacteriati</taxon>
        <taxon>Methanobacteriota</taxon>
        <taxon>Stenosarchaea group</taxon>
        <taxon>Halobacteria</taxon>
        <taxon>Halobacteriales</taxon>
        <taxon>Haloarculaceae</taxon>
        <taxon>Halosimplex</taxon>
    </lineage>
</organism>
<dbReference type="InterPro" id="IPR036388">
    <property type="entry name" value="WH-like_DNA-bd_sf"/>
</dbReference>